<dbReference type="Proteomes" id="UP000564644">
    <property type="component" value="Unassembled WGS sequence"/>
</dbReference>
<reference evidence="3 4" key="1">
    <citation type="submission" date="2020-08" db="EMBL/GenBank/DDBJ databases">
        <title>Cohnella phylogeny.</title>
        <authorList>
            <person name="Dunlap C."/>
        </authorList>
    </citation>
    <scope>NUCLEOTIDE SEQUENCE [LARGE SCALE GENOMIC DNA]</scope>
    <source>
        <strain evidence="3 4">CBP 2801</strain>
    </source>
</reference>
<organism evidence="3 4">
    <name type="scientific">Cohnella zeiphila</name>
    <dbReference type="NCBI Taxonomy" id="2761120"/>
    <lineage>
        <taxon>Bacteria</taxon>
        <taxon>Bacillati</taxon>
        <taxon>Bacillota</taxon>
        <taxon>Bacilli</taxon>
        <taxon>Bacillales</taxon>
        <taxon>Paenibacillaceae</taxon>
        <taxon>Cohnella</taxon>
    </lineage>
</organism>
<dbReference type="InterPro" id="IPR029044">
    <property type="entry name" value="Nucleotide-diphossugar_trans"/>
</dbReference>
<keyword evidence="4" id="KW-1185">Reference proteome</keyword>
<dbReference type="EMBL" id="JACJVO010000028">
    <property type="protein sequence ID" value="MBB6733729.1"/>
    <property type="molecule type" value="Genomic_DNA"/>
</dbReference>
<dbReference type="Pfam" id="PF00483">
    <property type="entry name" value="NTP_transferase"/>
    <property type="match status" value="1"/>
</dbReference>
<evidence type="ECO:0000259" key="1">
    <source>
        <dbReference type="Pfam" id="PF00483"/>
    </source>
</evidence>
<evidence type="ECO:0000313" key="3">
    <source>
        <dbReference type="EMBL" id="MBB6733729.1"/>
    </source>
</evidence>
<sequence>MKIVIMAGGKGTRFWPLSTEHAPKQFLSFHSEQTLIQETVSRFRDFVPDSRLFVAVPRRYLPVLREQLPGLAPKQLIVEPRQKDTAACIALAAFRFLQAGDNEPVAFIPADQYIDDKAAYLAAISAAAEIALRPNAIVTLGIKPRRPETGFGYLLTSPATEEEHAALGARRVNRFVEKPSEEKARELIGKDDVYWNSGIIVCRPETIARCIETYEPAIWNSLAENPQDIDAAYAGMPRLSIDYAVMERADSVYCLPIDCGWDDIGSWASMRRHLEPDSAGNVSKGNATLPESAGNIVFVEGKPAVVIGVKDLIIVSTANGLLVCPKSEEPSLKKWLSLNGDLT</sequence>
<evidence type="ECO:0000313" key="4">
    <source>
        <dbReference type="Proteomes" id="UP000564644"/>
    </source>
</evidence>
<dbReference type="AlphaFoldDB" id="A0A7X0SPJ6"/>
<dbReference type="CDD" id="cd02509">
    <property type="entry name" value="GDP-M1P_Guanylyltransferase"/>
    <property type="match status" value="1"/>
</dbReference>
<dbReference type="PANTHER" id="PTHR46390:SF1">
    <property type="entry name" value="MANNOSE-1-PHOSPHATE GUANYLYLTRANSFERASE"/>
    <property type="match status" value="1"/>
</dbReference>
<feature type="domain" description="MannoseP isomerase/GMP-like beta-helix" evidence="2">
    <location>
        <begin position="291"/>
        <end position="327"/>
    </location>
</feature>
<name>A0A7X0SPJ6_9BACL</name>
<comment type="caution">
    <text evidence="3">The sequence shown here is derived from an EMBL/GenBank/DDBJ whole genome shotgun (WGS) entry which is preliminary data.</text>
</comment>
<evidence type="ECO:0000259" key="2">
    <source>
        <dbReference type="Pfam" id="PF22640"/>
    </source>
</evidence>
<dbReference type="InterPro" id="IPR049577">
    <property type="entry name" value="GMPP_N"/>
</dbReference>
<dbReference type="InterPro" id="IPR051161">
    <property type="entry name" value="Mannose-6P_isomerase_type2"/>
</dbReference>
<dbReference type="SUPFAM" id="SSF53448">
    <property type="entry name" value="Nucleotide-diphospho-sugar transferases"/>
    <property type="match status" value="1"/>
</dbReference>
<dbReference type="Gene3D" id="3.90.550.10">
    <property type="entry name" value="Spore Coat Polysaccharide Biosynthesis Protein SpsA, Chain A"/>
    <property type="match status" value="1"/>
</dbReference>
<keyword evidence="3" id="KW-0808">Transferase</keyword>
<dbReference type="SUPFAM" id="SSF159283">
    <property type="entry name" value="Guanosine diphospho-D-mannose pyrophosphorylase/mannose-6-phosphate isomerase linker domain"/>
    <property type="match status" value="1"/>
</dbReference>
<dbReference type="InterPro" id="IPR005835">
    <property type="entry name" value="NTP_transferase_dom"/>
</dbReference>
<feature type="domain" description="Nucleotidyl transferase" evidence="1">
    <location>
        <begin position="3"/>
        <end position="271"/>
    </location>
</feature>
<dbReference type="GO" id="GO:0004475">
    <property type="term" value="F:mannose-1-phosphate guanylyltransferase (GTP) activity"/>
    <property type="evidence" value="ECO:0007669"/>
    <property type="project" value="InterPro"/>
</dbReference>
<accession>A0A7X0SPJ6</accession>
<protein>
    <submittedName>
        <fullName evidence="3">Mannose-1-phosphate guanylyltransferase</fullName>
    </submittedName>
</protein>
<proteinExistence type="predicted"/>
<dbReference type="Pfam" id="PF22640">
    <property type="entry name" value="ManC_GMP_beta-helix"/>
    <property type="match status" value="1"/>
</dbReference>
<dbReference type="InterPro" id="IPR054566">
    <property type="entry name" value="ManC/GMP-like_b-helix"/>
</dbReference>
<keyword evidence="3" id="KW-0548">Nucleotidyltransferase</keyword>
<dbReference type="GO" id="GO:0009298">
    <property type="term" value="P:GDP-mannose biosynthetic process"/>
    <property type="evidence" value="ECO:0007669"/>
    <property type="project" value="TreeGrafter"/>
</dbReference>
<dbReference type="PANTHER" id="PTHR46390">
    <property type="entry name" value="MANNOSE-1-PHOSPHATE GUANYLYLTRANSFERASE"/>
    <property type="match status" value="1"/>
</dbReference>
<gene>
    <name evidence="3" type="ORF">H7C18_22655</name>
</gene>